<organism evidence="2 3">
    <name type="scientific">Enterobacter agglomerans</name>
    <name type="common">Erwinia herbicola</name>
    <name type="synonym">Pantoea agglomerans</name>
    <dbReference type="NCBI Taxonomy" id="549"/>
    <lineage>
        <taxon>Bacteria</taxon>
        <taxon>Pseudomonadati</taxon>
        <taxon>Pseudomonadota</taxon>
        <taxon>Gammaproteobacteria</taxon>
        <taxon>Enterobacterales</taxon>
        <taxon>Erwiniaceae</taxon>
        <taxon>Pantoea</taxon>
        <taxon>Pantoea agglomerans group</taxon>
    </lineage>
</organism>
<dbReference type="Proteomes" id="UP000254640">
    <property type="component" value="Unassembled WGS sequence"/>
</dbReference>
<dbReference type="PANTHER" id="PTHR40278:SF1">
    <property type="entry name" value="DNA UTILIZATION PROTEIN HOFN"/>
    <property type="match status" value="1"/>
</dbReference>
<keyword evidence="1" id="KW-0812">Transmembrane</keyword>
<keyword evidence="1" id="KW-1133">Transmembrane helix</keyword>
<proteinExistence type="predicted"/>
<dbReference type="AlphaFoldDB" id="A0A379AAU6"/>
<dbReference type="STRING" id="549.BEE12_05185"/>
<dbReference type="Pfam" id="PF05137">
    <property type="entry name" value="PilN"/>
    <property type="match status" value="1"/>
</dbReference>
<feature type="transmembrane region" description="Helical" evidence="1">
    <location>
        <begin position="21"/>
        <end position="41"/>
    </location>
</feature>
<dbReference type="PANTHER" id="PTHR40278">
    <property type="entry name" value="DNA UTILIZATION PROTEIN HOFN"/>
    <property type="match status" value="1"/>
</dbReference>
<keyword evidence="3" id="KW-1185">Reference proteome</keyword>
<evidence type="ECO:0000256" key="1">
    <source>
        <dbReference type="SAM" id="Phobius"/>
    </source>
</evidence>
<dbReference type="EMBL" id="UGSO01000001">
    <property type="protein sequence ID" value="SUB14672.1"/>
    <property type="molecule type" value="Genomic_DNA"/>
</dbReference>
<gene>
    <name evidence="2" type="ORF">NCTC9381_00522</name>
</gene>
<dbReference type="InterPro" id="IPR052534">
    <property type="entry name" value="Extracell_DNA_Util/SecSys_Comp"/>
</dbReference>
<dbReference type="RefSeq" id="WP_060681204.1">
    <property type="nucleotide sequence ID" value="NZ_CP031649.1"/>
</dbReference>
<reference evidence="2 3" key="1">
    <citation type="submission" date="2018-06" db="EMBL/GenBank/DDBJ databases">
        <authorList>
            <consortium name="Pathogen Informatics"/>
            <person name="Doyle S."/>
        </authorList>
    </citation>
    <scope>NUCLEOTIDE SEQUENCE [LARGE SCALE GENOMIC DNA]</scope>
    <source>
        <strain evidence="2 3">NCTC9381</strain>
    </source>
</reference>
<keyword evidence="1" id="KW-0472">Membrane</keyword>
<accession>A0A379AAU6</accession>
<protein>
    <submittedName>
        <fullName evidence="2">Fimbrial assembly protein (PilN)</fullName>
    </submittedName>
</protein>
<name>A0A379AAU6_ENTAG</name>
<sequence>MVAVNLLPWRQRRRQQQRRQSLVVLSLATGALLLVVMQQTWRIQQTRQQVAQASRTQQQALESLGQQLAQQKQLLEQLAVVQKQQAKHRQQAAQLAAWQQFWLDLPALLPDTAWLTRLEKRDNHLTLEGRAQDMAAVRQFRQQLTTVALFGLVKQGGVKRQADGHYRFSLRAEMQEVNSE</sequence>
<dbReference type="InterPro" id="IPR007813">
    <property type="entry name" value="PilN"/>
</dbReference>
<evidence type="ECO:0000313" key="3">
    <source>
        <dbReference type="Proteomes" id="UP000254640"/>
    </source>
</evidence>
<dbReference type="GeneID" id="66824359"/>
<evidence type="ECO:0000313" key="2">
    <source>
        <dbReference type="EMBL" id="SUB14672.1"/>
    </source>
</evidence>